<dbReference type="EMBL" id="JAWRVI010000039">
    <property type="protein sequence ID" value="KAK4086611.1"/>
    <property type="molecule type" value="Genomic_DNA"/>
</dbReference>
<feature type="region of interest" description="Disordered" evidence="1">
    <location>
        <begin position="1"/>
        <end position="22"/>
    </location>
</feature>
<feature type="compositionally biased region" description="Low complexity" evidence="1">
    <location>
        <begin position="56"/>
        <end position="71"/>
    </location>
</feature>
<gene>
    <name evidence="3" type="ORF">PCL_07320</name>
    <name evidence="2" type="ORF">Purlil1_9001</name>
</gene>
<dbReference type="AlphaFoldDB" id="A0A2U3DSB4"/>
<reference evidence="3" key="1">
    <citation type="submission" date="2015-05" db="EMBL/GenBank/DDBJ databases">
        <authorList>
            <person name="Wang D.B."/>
            <person name="Wang M."/>
        </authorList>
    </citation>
    <scope>NUCLEOTIDE SEQUENCE</scope>
    <source>
        <strain evidence="3">36-1</strain>
    </source>
</reference>
<organism evidence="3 4">
    <name type="scientific">Purpureocillium lilacinum</name>
    <name type="common">Paecilomyces lilacinus</name>
    <dbReference type="NCBI Taxonomy" id="33203"/>
    <lineage>
        <taxon>Eukaryota</taxon>
        <taxon>Fungi</taxon>
        <taxon>Dikarya</taxon>
        <taxon>Ascomycota</taxon>
        <taxon>Pezizomycotina</taxon>
        <taxon>Sordariomycetes</taxon>
        <taxon>Hypocreomycetidae</taxon>
        <taxon>Hypocreales</taxon>
        <taxon>Ophiocordycipitaceae</taxon>
        <taxon>Purpureocillium</taxon>
    </lineage>
</organism>
<feature type="region of interest" description="Disordered" evidence="1">
    <location>
        <begin position="205"/>
        <end position="241"/>
    </location>
</feature>
<feature type="compositionally biased region" description="Pro residues" evidence="1">
    <location>
        <begin position="103"/>
        <end position="121"/>
    </location>
</feature>
<dbReference type="EMBL" id="LCWV01000037">
    <property type="protein sequence ID" value="PWI65143.1"/>
    <property type="molecule type" value="Genomic_DNA"/>
</dbReference>
<protein>
    <submittedName>
        <fullName evidence="3">Uncharacterized protein</fullName>
    </submittedName>
</protein>
<proteinExistence type="predicted"/>
<evidence type="ECO:0000313" key="3">
    <source>
        <dbReference type="EMBL" id="PWI65143.1"/>
    </source>
</evidence>
<keyword evidence="5" id="KW-1185">Reference proteome</keyword>
<reference evidence="3 4" key="2">
    <citation type="journal article" date="2016" name="Front. Microbiol.">
        <title>Genome and transcriptome sequences reveal the specific parasitism of the nematophagous Purpureocillium lilacinum 36-1.</title>
        <authorList>
            <person name="Xie J."/>
            <person name="Li S."/>
            <person name="Mo C."/>
            <person name="Xiao X."/>
            <person name="Peng D."/>
            <person name="Wang G."/>
            <person name="Xiao Y."/>
        </authorList>
    </citation>
    <scope>NUCLEOTIDE SEQUENCE [LARGE SCALE GENOMIC DNA]</scope>
    <source>
        <strain evidence="3 4">36-1</strain>
    </source>
</reference>
<name>A0A2U3DSB4_PURLI</name>
<dbReference type="Proteomes" id="UP001287286">
    <property type="component" value="Unassembled WGS sequence"/>
</dbReference>
<sequence>MEPWRHLTGGLGGQQETDTMPGHPGVWPGLAGPCPRNLRSQPSRAVHHLGGTVGVAPQHRQAAQAAQAAQHAQHRRRPAGRTVQWRLPWRTMTYDLPESPRHPVTPSPSSPPSPCPPPLRPSVPQERTPVPGYLARGVYGVRIQAHEALPPAAANGRPPRLASSGGLAPPFQPPPICAKYLSVPLYGPGTCNACCPDGAVTQAHPPERLKDGAQSHPSQTQAQEGTGERKKKRRKIVSVSSPTLSSLFLSPVVLFTPPRQPNPPTPSTTSVTNLPSFADVSDSGPSREASAPRPPAV</sequence>
<evidence type="ECO:0000256" key="1">
    <source>
        <dbReference type="SAM" id="MobiDB-lite"/>
    </source>
</evidence>
<feature type="region of interest" description="Disordered" evidence="1">
    <location>
        <begin position="254"/>
        <end position="297"/>
    </location>
</feature>
<comment type="caution">
    <text evidence="3">The sequence shown here is derived from an EMBL/GenBank/DDBJ whole genome shotgun (WGS) entry which is preliminary data.</text>
</comment>
<feature type="region of interest" description="Disordered" evidence="1">
    <location>
        <begin position="55"/>
        <end position="131"/>
    </location>
</feature>
<evidence type="ECO:0000313" key="5">
    <source>
        <dbReference type="Proteomes" id="UP001287286"/>
    </source>
</evidence>
<reference evidence="2 5" key="4">
    <citation type="journal article" date="2024" name="Microbiol. Resour. Announc.">
        <title>Genome annotations for the ascomycete fungi Trichoderma harzianum, Trichoderma aggressivum, and Purpureocillium lilacinum.</title>
        <authorList>
            <person name="Beijen E.P.W."/>
            <person name="Ohm R.A."/>
        </authorList>
    </citation>
    <scope>NUCLEOTIDE SEQUENCE [LARGE SCALE GENOMIC DNA]</scope>
    <source>
        <strain evidence="2 5">CBS 150709</strain>
    </source>
</reference>
<dbReference type="Proteomes" id="UP000245956">
    <property type="component" value="Unassembled WGS sequence"/>
</dbReference>
<feature type="compositionally biased region" description="Low complexity" evidence="1">
    <location>
        <begin position="267"/>
        <end position="276"/>
    </location>
</feature>
<evidence type="ECO:0000313" key="4">
    <source>
        <dbReference type="Proteomes" id="UP000245956"/>
    </source>
</evidence>
<accession>A0A2U3DSB4</accession>
<evidence type="ECO:0000313" key="2">
    <source>
        <dbReference type="EMBL" id="KAK4086611.1"/>
    </source>
</evidence>
<reference evidence="2" key="3">
    <citation type="submission" date="2023-11" db="EMBL/GenBank/DDBJ databases">
        <authorList>
            <person name="Beijen E."/>
            <person name="Ohm R.A."/>
        </authorList>
    </citation>
    <scope>NUCLEOTIDE SEQUENCE</scope>
    <source>
        <strain evidence="2">CBS 150709</strain>
    </source>
</reference>
<feature type="compositionally biased region" description="Polar residues" evidence="1">
    <location>
        <begin position="215"/>
        <end position="224"/>
    </location>
</feature>